<sequence length="816" mass="89959">MTTTSWSDLENKDGVRFSLNAWPDDRQSAQKCVVPLGALVTPLKHIEDVPVVPYEPVRCKACAACLNPYAQIDFNSKLFVCPFCHARNNFPPHYAGITEQNLPAELFPNYLVIDYTINPNKVTPPPAYLFLVDVCVSDEELASLKASLTQALSLLPEDSLVGLISFGTHVHVHELQFADCPKSYVFRGGKEHTSAQIRDQLTFSRGGGGPQQQQYQSQNQNPNTQQQQQQQQPYQQTNPASSFLVPLSECEFTFSAILEELARDPFAPLPQSRHNRATGTALAVASTLLSLGCPSGHPARACLFVGGPCTEGPGNIVPKALENATRSHKDIAQDKAPLFTKAKKKYDAIATQLCANGHSLDVFACALDQVGLAEMKGCAQKTGGAVVLAESFSHVVFKKSFVKLYGSQNKPEPSPESVSSSSDEVTPLKVHSNGIFEVITSRDVKVAGCVGPCAALDTARRHLGNVADVSIGYGGTTAWKMCALTRNTTLAVFFEVAKEKPDGASGGGYGQNPYGQQQQYQSAPQFFLQFHCTSTLPTGETRLRVITTTRRWTSGQNIPEISMGFDQEAAAVLIARQLTWKMEQDDEMDGPAATRWLDRKLIGACQRFGEYRKEDPHSFQLAPQFSLFPQFMFNLRRSQFVQVFNNSPDETAYFRVVLWRENVLNSLVMIQPTLTAYSFNGPPEPVLLDVCSVAPDRILLLDAYFSVVVFHGSTIAQWRKAKYQEQEEHKAFAELLKMPQEDANYILNQRFPVPRLVDCDQNGSQARFLLAKLNPSATHNSQGSPYGHAGGSDVIFTDDVSLQVFMEHLKRLSVSA</sequence>
<dbReference type="GO" id="GO:0090110">
    <property type="term" value="P:COPII-coated vesicle cargo loading"/>
    <property type="evidence" value="ECO:0007669"/>
    <property type="project" value="TreeGrafter"/>
</dbReference>
<gene>
    <name evidence="18" type="ORF">Bathy01g06640</name>
</gene>
<evidence type="ECO:0000259" key="17">
    <source>
        <dbReference type="Pfam" id="PF08033"/>
    </source>
</evidence>
<dbReference type="GO" id="GO:0005789">
    <property type="term" value="C:endoplasmic reticulum membrane"/>
    <property type="evidence" value="ECO:0007669"/>
    <property type="project" value="UniProtKB-SubCell"/>
</dbReference>
<reference evidence="18 19" key="1">
    <citation type="submission" date="2011-10" db="EMBL/GenBank/DDBJ databases">
        <authorList>
            <person name="Genoscope - CEA"/>
        </authorList>
    </citation>
    <scope>NUCLEOTIDE SEQUENCE [LARGE SCALE GENOMIC DNA]</scope>
    <source>
        <strain evidence="18 19">RCC 1105</strain>
    </source>
</reference>
<dbReference type="InterPro" id="IPR012990">
    <property type="entry name" value="Beta-sandwich_Sec23_24"/>
</dbReference>
<feature type="domain" description="Sec23/Sec24 trunk" evidence="15">
    <location>
        <begin position="124"/>
        <end position="403"/>
    </location>
</feature>
<dbReference type="InterPro" id="IPR036174">
    <property type="entry name" value="Znf_Sec23_Sec24_sf"/>
</dbReference>
<feature type="region of interest" description="Disordered" evidence="12">
    <location>
        <begin position="201"/>
        <end position="238"/>
    </location>
</feature>
<feature type="domain" description="Gelsolin-like" evidence="13">
    <location>
        <begin position="683"/>
        <end position="769"/>
    </location>
</feature>
<dbReference type="KEGG" id="bpg:Bathy01g06640"/>
<dbReference type="EMBL" id="FO082278">
    <property type="protein sequence ID" value="CCO14062.1"/>
    <property type="molecule type" value="Genomic_DNA"/>
</dbReference>
<evidence type="ECO:0000256" key="4">
    <source>
        <dbReference type="ARBA" id="ARBA00022824"/>
    </source>
</evidence>
<comment type="similarity">
    <text evidence="1 11">Belongs to the SEC23/SEC24 family. SEC23 subfamily.</text>
</comment>
<evidence type="ECO:0000259" key="16">
    <source>
        <dbReference type="Pfam" id="PF04815"/>
    </source>
</evidence>
<dbReference type="GeneID" id="19018399"/>
<dbReference type="Pfam" id="PF08033">
    <property type="entry name" value="Sec23_BS"/>
    <property type="match status" value="1"/>
</dbReference>
<comment type="subcellular location">
    <subcellularLocation>
        <location evidence="11">Cytoplasmic vesicle</location>
        <location evidence="11">COPII-coated vesicle membrane</location>
        <topology evidence="11">Peripheral membrane protein</topology>
        <orientation evidence="11">Cytoplasmic side</orientation>
    </subcellularLocation>
    <subcellularLocation>
        <location evidence="11">Endoplasmic reticulum membrane</location>
        <topology evidence="11">Peripheral membrane protein</topology>
        <orientation evidence="11">Cytoplasmic side</orientation>
    </subcellularLocation>
</comment>
<dbReference type="Gene3D" id="3.40.20.10">
    <property type="entry name" value="Severin"/>
    <property type="match status" value="1"/>
</dbReference>
<dbReference type="InterPro" id="IPR036180">
    <property type="entry name" value="Gelsolin-like_dom_sf"/>
</dbReference>
<dbReference type="InterPro" id="IPR006896">
    <property type="entry name" value="Sec23/24_trunk_dom"/>
</dbReference>
<dbReference type="GO" id="GO:0008270">
    <property type="term" value="F:zinc ion binding"/>
    <property type="evidence" value="ECO:0007669"/>
    <property type="project" value="InterPro"/>
</dbReference>
<dbReference type="InterPro" id="IPR036465">
    <property type="entry name" value="vWFA_dom_sf"/>
</dbReference>
<evidence type="ECO:0000256" key="9">
    <source>
        <dbReference type="ARBA" id="ARBA00023329"/>
    </source>
</evidence>
<dbReference type="FunFam" id="2.30.30.380:FF:000001">
    <property type="entry name" value="Protein transport protein SEC23"/>
    <property type="match status" value="1"/>
</dbReference>
<keyword evidence="5 11" id="KW-0862">Zinc</keyword>
<evidence type="ECO:0000256" key="3">
    <source>
        <dbReference type="ARBA" id="ARBA00022723"/>
    </source>
</evidence>
<evidence type="ECO:0000256" key="8">
    <source>
        <dbReference type="ARBA" id="ARBA00023136"/>
    </source>
</evidence>
<evidence type="ECO:0000259" key="14">
    <source>
        <dbReference type="Pfam" id="PF04810"/>
    </source>
</evidence>
<dbReference type="Proteomes" id="UP000198341">
    <property type="component" value="Chromosome 1"/>
</dbReference>
<feature type="domain" description="Sec23/Sec24 beta-sandwich" evidence="17">
    <location>
        <begin position="433"/>
        <end position="553"/>
    </location>
</feature>
<accession>K8E8T8</accession>
<dbReference type="Gene3D" id="1.20.120.730">
    <property type="entry name" value="Sec23/Sec24 helical domain"/>
    <property type="match status" value="1"/>
</dbReference>
<dbReference type="Pfam" id="PF04810">
    <property type="entry name" value="zf-Sec23_Sec24"/>
    <property type="match status" value="1"/>
</dbReference>
<evidence type="ECO:0000259" key="15">
    <source>
        <dbReference type="Pfam" id="PF04811"/>
    </source>
</evidence>
<name>K8E8T8_9CHLO</name>
<evidence type="ECO:0000256" key="1">
    <source>
        <dbReference type="ARBA" id="ARBA00009210"/>
    </source>
</evidence>
<dbReference type="GO" id="GO:0006886">
    <property type="term" value="P:intracellular protein transport"/>
    <property type="evidence" value="ECO:0007669"/>
    <property type="project" value="InterPro"/>
</dbReference>
<feature type="domain" description="Sec23/Sec24 helical" evidence="16">
    <location>
        <begin position="566"/>
        <end position="667"/>
    </location>
</feature>
<proteinExistence type="inferred from homology"/>
<evidence type="ECO:0000256" key="12">
    <source>
        <dbReference type="SAM" id="MobiDB-lite"/>
    </source>
</evidence>
<dbReference type="InterPro" id="IPR037550">
    <property type="entry name" value="Sec23_C"/>
</dbReference>
<dbReference type="Pfam" id="PF04811">
    <property type="entry name" value="Sec23_trunk"/>
    <property type="match status" value="1"/>
</dbReference>
<dbReference type="FunFam" id="3.40.20.10:FF:000014">
    <property type="entry name" value="Protein transport protein SEC23"/>
    <property type="match status" value="1"/>
</dbReference>
<keyword evidence="4 11" id="KW-0256">Endoplasmic reticulum</keyword>
<dbReference type="SUPFAM" id="SSF81995">
    <property type="entry name" value="beta-sandwich domain of Sec23/24"/>
    <property type="match status" value="1"/>
</dbReference>
<dbReference type="SUPFAM" id="SSF82754">
    <property type="entry name" value="C-terminal, gelsolin-like domain of Sec23/24"/>
    <property type="match status" value="1"/>
</dbReference>
<dbReference type="SUPFAM" id="SSF82919">
    <property type="entry name" value="Zn-finger domain of Sec23/24"/>
    <property type="match status" value="1"/>
</dbReference>
<dbReference type="SUPFAM" id="SSF81811">
    <property type="entry name" value="Helical domain of Sec23/24"/>
    <property type="match status" value="1"/>
</dbReference>
<dbReference type="InterPro" id="IPR029006">
    <property type="entry name" value="ADF-H/Gelsolin-like_dom_sf"/>
</dbReference>
<evidence type="ECO:0000256" key="5">
    <source>
        <dbReference type="ARBA" id="ARBA00022833"/>
    </source>
</evidence>
<dbReference type="FunFam" id="3.40.50.410:FF:000043">
    <property type="entry name" value="Protein transport protein SEC23"/>
    <property type="match status" value="1"/>
</dbReference>
<dbReference type="Gene3D" id="2.60.40.1670">
    <property type="entry name" value="beta-sandwich domain of Sec23/24"/>
    <property type="match status" value="1"/>
</dbReference>
<dbReference type="CDD" id="cd11287">
    <property type="entry name" value="Sec23_C"/>
    <property type="match status" value="1"/>
</dbReference>
<dbReference type="STRING" id="41875.K8E8T8"/>
<evidence type="ECO:0000256" key="6">
    <source>
        <dbReference type="ARBA" id="ARBA00022892"/>
    </source>
</evidence>
<keyword evidence="7 11" id="KW-0653">Protein transport</keyword>
<dbReference type="Pfam" id="PF04815">
    <property type="entry name" value="Sec23_helical"/>
    <property type="match status" value="1"/>
</dbReference>
<keyword evidence="2 11" id="KW-0813">Transport</keyword>
<evidence type="ECO:0000256" key="11">
    <source>
        <dbReference type="RuleBase" id="RU365030"/>
    </source>
</evidence>
<evidence type="ECO:0000256" key="10">
    <source>
        <dbReference type="ARBA" id="ARBA00025471"/>
    </source>
</evidence>
<dbReference type="GO" id="GO:0030127">
    <property type="term" value="C:COPII vesicle coat"/>
    <property type="evidence" value="ECO:0007669"/>
    <property type="project" value="InterPro"/>
</dbReference>
<keyword evidence="8 11" id="KW-0472">Membrane</keyword>
<keyword evidence="6 11" id="KW-0931">ER-Golgi transport</keyword>
<keyword evidence="9 11" id="KW-0968">Cytoplasmic vesicle</keyword>
<keyword evidence="11" id="KW-0963">Cytoplasm</keyword>
<keyword evidence="19" id="KW-1185">Reference proteome</keyword>
<comment type="function">
    <text evidence="10 11">Component of the coat protein complex II (COPII) which promotes the formation of transport vesicles from the endoplasmic reticulum (ER). The coat has two main functions, the physical deformation of the endoplasmic reticulum membrane into vesicles and the selection of cargo molecules.</text>
</comment>
<evidence type="ECO:0000313" key="19">
    <source>
        <dbReference type="Proteomes" id="UP000198341"/>
    </source>
</evidence>
<dbReference type="PANTHER" id="PTHR11141:SF0">
    <property type="entry name" value="PROTEIN TRANSPORT PROTEIN SEC23"/>
    <property type="match status" value="1"/>
</dbReference>
<dbReference type="GO" id="GO:0070971">
    <property type="term" value="C:endoplasmic reticulum exit site"/>
    <property type="evidence" value="ECO:0007669"/>
    <property type="project" value="TreeGrafter"/>
</dbReference>
<evidence type="ECO:0000256" key="7">
    <source>
        <dbReference type="ARBA" id="ARBA00022927"/>
    </source>
</evidence>
<dbReference type="eggNOG" id="KOG1986">
    <property type="taxonomic scope" value="Eukaryota"/>
</dbReference>
<dbReference type="InterPro" id="IPR006900">
    <property type="entry name" value="Sec23/24_helical_dom"/>
</dbReference>
<dbReference type="InterPro" id="IPR036175">
    <property type="entry name" value="Sec23/24_helical_dom_sf"/>
</dbReference>
<dbReference type="InterPro" id="IPR007123">
    <property type="entry name" value="Gelsolin-like_dom"/>
</dbReference>
<feature type="compositionally biased region" description="Low complexity" evidence="12">
    <location>
        <begin position="211"/>
        <end position="238"/>
    </location>
</feature>
<dbReference type="InterPro" id="IPR006895">
    <property type="entry name" value="Znf_Sec23_Sec24"/>
</dbReference>
<dbReference type="Pfam" id="PF00626">
    <property type="entry name" value="Gelsolin"/>
    <property type="match status" value="1"/>
</dbReference>
<protein>
    <recommendedName>
        <fullName evidence="11">Protein transport protein SEC23</fullName>
    </recommendedName>
</protein>
<feature type="domain" description="Zinc finger Sec23/Sec24-type" evidence="14">
    <location>
        <begin position="56"/>
        <end position="94"/>
    </location>
</feature>
<evidence type="ECO:0000259" key="13">
    <source>
        <dbReference type="Pfam" id="PF00626"/>
    </source>
</evidence>
<dbReference type="SUPFAM" id="SSF53300">
    <property type="entry name" value="vWA-like"/>
    <property type="match status" value="1"/>
</dbReference>
<dbReference type="RefSeq" id="XP_007515183.1">
    <property type="nucleotide sequence ID" value="XM_007515121.1"/>
</dbReference>
<organism evidence="18 19">
    <name type="scientific">Bathycoccus prasinos</name>
    <dbReference type="NCBI Taxonomy" id="41875"/>
    <lineage>
        <taxon>Eukaryota</taxon>
        <taxon>Viridiplantae</taxon>
        <taxon>Chlorophyta</taxon>
        <taxon>Mamiellophyceae</taxon>
        <taxon>Mamiellales</taxon>
        <taxon>Bathycoccaceae</taxon>
        <taxon>Bathycoccus</taxon>
    </lineage>
</organism>
<evidence type="ECO:0000313" key="18">
    <source>
        <dbReference type="EMBL" id="CCO14062.1"/>
    </source>
</evidence>
<dbReference type="Gene3D" id="3.40.50.410">
    <property type="entry name" value="von Willebrand factor, type A domain"/>
    <property type="match status" value="1"/>
</dbReference>
<evidence type="ECO:0000256" key="2">
    <source>
        <dbReference type="ARBA" id="ARBA00022448"/>
    </source>
</evidence>
<keyword evidence="3 11" id="KW-0479">Metal-binding</keyword>
<dbReference type="PANTHER" id="PTHR11141">
    <property type="entry name" value="PROTEIN TRANSPORT PROTEIN SEC23"/>
    <property type="match status" value="1"/>
</dbReference>
<dbReference type="GO" id="GO:0005096">
    <property type="term" value="F:GTPase activator activity"/>
    <property type="evidence" value="ECO:0007669"/>
    <property type="project" value="TreeGrafter"/>
</dbReference>
<dbReference type="OrthoDB" id="10256289at2759"/>
<dbReference type="InterPro" id="IPR037364">
    <property type="entry name" value="Sec23"/>
</dbReference>
<dbReference type="AlphaFoldDB" id="K8E8T8"/>
<dbReference type="FunFam" id="1.20.120.730:FF:000005">
    <property type="entry name" value="Protein transport protein SEC23"/>
    <property type="match status" value="1"/>
</dbReference>
<dbReference type="Gene3D" id="2.30.30.380">
    <property type="entry name" value="Zn-finger domain of Sec23/24"/>
    <property type="match status" value="1"/>
</dbReference>